<dbReference type="Proteomes" id="UP000654482">
    <property type="component" value="Unassembled WGS sequence"/>
</dbReference>
<dbReference type="RefSeq" id="WP_194028594.1">
    <property type="nucleotide sequence ID" value="NZ_JADEWZ010000007.1"/>
</dbReference>
<name>A0A8J7AZD4_9CYAN</name>
<keyword evidence="2" id="KW-1185">Reference proteome</keyword>
<proteinExistence type="predicted"/>
<dbReference type="EMBL" id="JADEWZ010000007">
    <property type="protein sequence ID" value="MBE9115499.1"/>
    <property type="molecule type" value="Genomic_DNA"/>
</dbReference>
<dbReference type="PANTHER" id="PTHR36791">
    <property type="entry name" value="OS03G0363400 PROTEIN"/>
    <property type="match status" value="1"/>
</dbReference>
<evidence type="ECO:0000313" key="1">
    <source>
        <dbReference type="EMBL" id="MBE9115499.1"/>
    </source>
</evidence>
<comment type="caution">
    <text evidence="1">The sequence shown here is derived from an EMBL/GenBank/DDBJ whole genome shotgun (WGS) entry which is preliminary data.</text>
</comment>
<organism evidence="1 2">
    <name type="scientific">Lusitaniella coriacea LEGE 07157</name>
    <dbReference type="NCBI Taxonomy" id="945747"/>
    <lineage>
        <taxon>Bacteria</taxon>
        <taxon>Bacillati</taxon>
        <taxon>Cyanobacteriota</taxon>
        <taxon>Cyanophyceae</taxon>
        <taxon>Spirulinales</taxon>
        <taxon>Lusitaniellaceae</taxon>
        <taxon>Lusitaniella</taxon>
    </lineage>
</organism>
<protein>
    <submittedName>
        <fullName evidence="1">YkgJ family cysteine cluster protein</fullName>
    </submittedName>
</protein>
<reference evidence="1" key="1">
    <citation type="submission" date="2020-10" db="EMBL/GenBank/DDBJ databases">
        <authorList>
            <person name="Castelo-Branco R."/>
            <person name="Eusebio N."/>
            <person name="Adriana R."/>
            <person name="Vieira A."/>
            <person name="Brugerolle De Fraissinette N."/>
            <person name="Rezende De Castro R."/>
            <person name="Schneider M.P."/>
            <person name="Vasconcelos V."/>
            <person name="Leao P.N."/>
        </authorList>
    </citation>
    <scope>NUCLEOTIDE SEQUENCE</scope>
    <source>
        <strain evidence="1">LEGE 07157</strain>
    </source>
</reference>
<sequence>MATWHCMKNCGACCHLDPSERPDLEDYLSPEELAQYLSLVGKDGWCVHFDRASRECTIYSERPGFCRVEPDRFARMYGIELGEFDEFAVDCCHQHIEELYGVDSPQRLRYDREM</sequence>
<dbReference type="AlphaFoldDB" id="A0A8J7AZD4"/>
<accession>A0A8J7AZD4</accession>
<evidence type="ECO:0000313" key="2">
    <source>
        <dbReference type="Proteomes" id="UP000654482"/>
    </source>
</evidence>
<dbReference type="PANTHER" id="PTHR36791:SF2">
    <property type="entry name" value="OS03G0363400 PROTEIN"/>
    <property type="match status" value="1"/>
</dbReference>
<gene>
    <name evidence="1" type="ORF">IQ249_06255</name>
</gene>
<dbReference type="Pfam" id="PF03692">
    <property type="entry name" value="CxxCxxCC"/>
    <property type="match status" value="1"/>
</dbReference>
<dbReference type="InterPro" id="IPR005358">
    <property type="entry name" value="Puta_zinc/iron-chelating_dom"/>
</dbReference>